<comment type="caution">
    <text evidence="3">The sequence shown here is derived from an EMBL/GenBank/DDBJ whole genome shotgun (WGS) entry which is preliminary data.</text>
</comment>
<feature type="domain" description="DUF1829" evidence="2">
    <location>
        <begin position="97"/>
        <end position="181"/>
    </location>
</feature>
<dbReference type="InterPro" id="IPR014960">
    <property type="entry name" value="DUF1828"/>
</dbReference>
<feature type="domain" description="DUF1828" evidence="1">
    <location>
        <begin position="7"/>
        <end position="59"/>
    </location>
</feature>
<accession>T0ZK57</accession>
<evidence type="ECO:0000313" key="3">
    <source>
        <dbReference type="EMBL" id="EQD29084.1"/>
    </source>
</evidence>
<organism evidence="3">
    <name type="scientific">mine drainage metagenome</name>
    <dbReference type="NCBI Taxonomy" id="410659"/>
    <lineage>
        <taxon>unclassified sequences</taxon>
        <taxon>metagenomes</taxon>
        <taxon>ecological metagenomes</taxon>
    </lineage>
</organism>
<evidence type="ECO:0000259" key="1">
    <source>
        <dbReference type="Pfam" id="PF08861"/>
    </source>
</evidence>
<dbReference type="Pfam" id="PF08861">
    <property type="entry name" value="DUF1828"/>
    <property type="match status" value="1"/>
</dbReference>
<feature type="non-terminal residue" evidence="3">
    <location>
        <position position="1"/>
    </location>
</feature>
<protein>
    <submittedName>
        <fullName evidence="3">Prophage protein</fullName>
    </submittedName>
</protein>
<dbReference type="Pfam" id="PF08862">
    <property type="entry name" value="DUF1829"/>
    <property type="match status" value="1"/>
</dbReference>
<dbReference type="InterPro" id="IPR014961">
    <property type="entry name" value="DUF1829"/>
</dbReference>
<gene>
    <name evidence="3" type="ORF">B2A_14651</name>
</gene>
<reference evidence="3" key="1">
    <citation type="submission" date="2013-08" db="EMBL/GenBank/DDBJ databases">
        <authorList>
            <person name="Mendez C."/>
            <person name="Richter M."/>
            <person name="Ferrer M."/>
            <person name="Sanchez J."/>
        </authorList>
    </citation>
    <scope>NUCLEOTIDE SEQUENCE</scope>
</reference>
<dbReference type="EMBL" id="AUZZ01010645">
    <property type="protein sequence ID" value="EQD29084.1"/>
    <property type="molecule type" value="Genomic_DNA"/>
</dbReference>
<sequence length="190" mass="21954">LSGLELISIETSRGKKRELVETILRQNGADIDDHEIMTITTYEHFPIAKNNIIRAILAINDLYYLSPRTVSTVFKEQVETFLQENNVRYSTGFGLIGRSGLYQPFHFLIQTIHREIIVQAIGRPIRQWISLFMLSWNDVSSLRKQETVAFGILNDEGITVEETLVTALKSYEIRPYLWSERESLLHELKA</sequence>
<dbReference type="AlphaFoldDB" id="T0ZK57"/>
<evidence type="ECO:0000259" key="2">
    <source>
        <dbReference type="Pfam" id="PF08862"/>
    </source>
</evidence>
<reference evidence="3" key="2">
    <citation type="journal article" date="2014" name="ISME J.">
        <title>Microbial stratification in low pH oxic and suboxic macroscopic growths along an acid mine drainage.</title>
        <authorList>
            <person name="Mendez-Garcia C."/>
            <person name="Mesa V."/>
            <person name="Sprenger R.R."/>
            <person name="Richter M."/>
            <person name="Diez M.S."/>
            <person name="Solano J."/>
            <person name="Bargiela R."/>
            <person name="Golyshina O.V."/>
            <person name="Manteca A."/>
            <person name="Ramos J.L."/>
            <person name="Gallego J.R."/>
            <person name="Llorente I."/>
            <person name="Martins Dos Santos V.A."/>
            <person name="Jensen O.N."/>
            <person name="Pelaez A.I."/>
            <person name="Sanchez J."/>
            <person name="Ferrer M."/>
        </authorList>
    </citation>
    <scope>NUCLEOTIDE SEQUENCE</scope>
</reference>
<name>T0ZK57_9ZZZZ</name>
<proteinExistence type="predicted"/>